<dbReference type="InterPro" id="IPR050397">
    <property type="entry name" value="Env_Response_Regulators"/>
</dbReference>
<dbReference type="Pfam" id="PF00027">
    <property type="entry name" value="cNMP_binding"/>
    <property type="match status" value="1"/>
</dbReference>
<dbReference type="PANTHER" id="PTHR24567:SF74">
    <property type="entry name" value="HTH-TYPE TRANSCRIPTIONAL REGULATOR ARCR"/>
    <property type="match status" value="1"/>
</dbReference>
<dbReference type="InterPro" id="IPR014710">
    <property type="entry name" value="RmlC-like_jellyroll"/>
</dbReference>
<reference evidence="2" key="1">
    <citation type="submission" date="2019-02" db="EMBL/GenBank/DDBJ databases">
        <authorList>
            <person name="Li S.-H."/>
        </authorList>
    </citation>
    <scope>NUCLEOTIDE SEQUENCE</scope>
    <source>
        <strain evidence="2">IMCC14734</strain>
    </source>
</reference>
<comment type="caution">
    <text evidence="2">The sequence shown here is derived from an EMBL/GenBank/DDBJ whole genome shotgun (WGS) entry which is preliminary data.</text>
</comment>
<dbReference type="Gene3D" id="2.60.120.10">
    <property type="entry name" value="Jelly Rolls"/>
    <property type="match status" value="1"/>
</dbReference>
<gene>
    <name evidence="2" type="ORF">EYC98_02965</name>
</gene>
<dbReference type="CDD" id="cd00038">
    <property type="entry name" value="CAP_ED"/>
    <property type="match status" value="1"/>
</dbReference>
<dbReference type="SUPFAM" id="SSF51206">
    <property type="entry name" value="cAMP-binding domain-like"/>
    <property type="match status" value="1"/>
</dbReference>
<feature type="domain" description="Cyclic nucleotide-binding" evidence="1">
    <location>
        <begin position="158"/>
        <end position="252"/>
    </location>
</feature>
<dbReference type="Proteomes" id="UP001143362">
    <property type="component" value="Unassembled WGS sequence"/>
</dbReference>
<sequence length="269" mass="29264">MLANAELAQDFFILNQQYKRLVSGLLDILDISPERITLDATDDAALSGMDADKMYFVESGSLSARYRARIVYLLDEGDLILPDVAGTHDPEVSVTYGSENGANLLGYSALEFMRRIFNDPAATKLWTRLLITHAGMQVRLAAALTEEDSFATPGYEIYNPGDVMIRQGDKADYVFNLAEGTAEVVVDGVTVGGIEEGEIFGAMAVLTNADRTATVVAKSRCSVVKVPKDQFAELIKSNPATIHDLLVDMANSIVNLNEQLVGLRGSYMN</sequence>
<protein>
    <submittedName>
        <fullName evidence="2">Cyclic nucleotide-binding domain-containing protein</fullName>
    </submittedName>
</protein>
<organism evidence="2 3">
    <name type="scientific">Candidatus Litorirhabdus singularis</name>
    <dbReference type="NCBI Taxonomy" id="2518993"/>
    <lineage>
        <taxon>Bacteria</taxon>
        <taxon>Pseudomonadati</taxon>
        <taxon>Pseudomonadota</taxon>
        <taxon>Gammaproteobacteria</taxon>
        <taxon>Cellvibrionales</taxon>
        <taxon>Halieaceae</taxon>
        <taxon>Candidatus Litorirhabdus</taxon>
    </lineage>
</organism>
<name>A0ABT3TBZ7_9GAMM</name>
<proteinExistence type="predicted"/>
<evidence type="ECO:0000313" key="2">
    <source>
        <dbReference type="EMBL" id="MCX2979821.1"/>
    </source>
</evidence>
<keyword evidence="3" id="KW-1185">Reference proteome</keyword>
<dbReference type="PROSITE" id="PS50042">
    <property type="entry name" value="CNMP_BINDING_3"/>
    <property type="match status" value="1"/>
</dbReference>
<evidence type="ECO:0000259" key="1">
    <source>
        <dbReference type="PROSITE" id="PS50042"/>
    </source>
</evidence>
<dbReference type="RefSeq" id="WP_279243814.1">
    <property type="nucleotide sequence ID" value="NZ_SHNN01000001.1"/>
</dbReference>
<evidence type="ECO:0000313" key="3">
    <source>
        <dbReference type="Proteomes" id="UP001143362"/>
    </source>
</evidence>
<accession>A0ABT3TBZ7</accession>
<dbReference type="PANTHER" id="PTHR24567">
    <property type="entry name" value="CRP FAMILY TRANSCRIPTIONAL REGULATORY PROTEIN"/>
    <property type="match status" value="1"/>
</dbReference>
<dbReference type="InterPro" id="IPR000595">
    <property type="entry name" value="cNMP-bd_dom"/>
</dbReference>
<dbReference type="InterPro" id="IPR018490">
    <property type="entry name" value="cNMP-bd_dom_sf"/>
</dbReference>
<dbReference type="EMBL" id="SHNN01000001">
    <property type="protein sequence ID" value="MCX2979821.1"/>
    <property type="molecule type" value="Genomic_DNA"/>
</dbReference>
<dbReference type="SMART" id="SM00100">
    <property type="entry name" value="cNMP"/>
    <property type="match status" value="1"/>
</dbReference>